<reference evidence="1 2" key="1">
    <citation type="submission" date="2023-08" db="EMBL/GenBank/DDBJ databases">
        <authorList>
            <person name="Palmer J.M."/>
        </authorList>
    </citation>
    <scope>NUCLEOTIDE SEQUENCE [LARGE SCALE GENOMIC DNA]</scope>
    <source>
        <strain evidence="1 2">TWF481</strain>
    </source>
</reference>
<keyword evidence="2" id="KW-1185">Reference proteome</keyword>
<accession>A0AAV9WH03</accession>
<name>A0AAV9WH03_9PEZI</name>
<gene>
    <name evidence="1" type="ORF">TWF481_003533</name>
</gene>
<proteinExistence type="predicted"/>
<protein>
    <submittedName>
        <fullName evidence="1">Uncharacterized protein</fullName>
    </submittedName>
</protein>
<dbReference type="AlphaFoldDB" id="A0AAV9WH03"/>
<dbReference type="EMBL" id="JAVHJL010000002">
    <property type="protein sequence ID" value="KAK6508763.1"/>
    <property type="molecule type" value="Genomic_DNA"/>
</dbReference>
<dbReference type="Proteomes" id="UP001370758">
    <property type="component" value="Unassembled WGS sequence"/>
</dbReference>
<evidence type="ECO:0000313" key="1">
    <source>
        <dbReference type="EMBL" id="KAK6508763.1"/>
    </source>
</evidence>
<comment type="caution">
    <text evidence="1">The sequence shown here is derived from an EMBL/GenBank/DDBJ whole genome shotgun (WGS) entry which is preliminary data.</text>
</comment>
<organism evidence="1 2">
    <name type="scientific">Arthrobotrys musiformis</name>
    <dbReference type="NCBI Taxonomy" id="47236"/>
    <lineage>
        <taxon>Eukaryota</taxon>
        <taxon>Fungi</taxon>
        <taxon>Dikarya</taxon>
        <taxon>Ascomycota</taxon>
        <taxon>Pezizomycotina</taxon>
        <taxon>Orbiliomycetes</taxon>
        <taxon>Orbiliales</taxon>
        <taxon>Orbiliaceae</taxon>
        <taxon>Arthrobotrys</taxon>
    </lineage>
</organism>
<evidence type="ECO:0000313" key="2">
    <source>
        <dbReference type="Proteomes" id="UP001370758"/>
    </source>
</evidence>
<sequence length="176" mass="19844">MEATKDLEIIPVQRNFVDKAATSLSLYSEYGSTGRLEALDHAIRLGEKVLPSIPENDIFITRHPNLTNISIYYNTRFNKLGKPADLGRPIKLTKQAIAISTDGSPGRDVSRFNRFGKEEDLEKVIEATERAATMPLEDSPVRTSYLGNLAKWYPYKFKLNPVDNQADLENAIKLME</sequence>